<sequence>MALSMANVCISVETEIATAAAISEGLNSKKSIPAFIPTKHCINSNPINSP</sequence>
<dbReference type="Proteomes" id="UP000187203">
    <property type="component" value="Unassembled WGS sequence"/>
</dbReference>
<gene>
    <name evidence="1" type="ORF">COLO4_27339</name>
</gene>
<reference evidence="2" key="1">
    <citation type="submission" date="2013-09" db="EMBL/GenBank/DDBJ databases">
        <title>Corchorus olitorius genome sequencing.</title>
        <authorList>
            <person name="Alam M."/>
            <person name="Haque M.S."/>
            <person name="Islam M.S."/>
            <person name="Emdad E.M."/>
            <person name="Islam M.M."/>
            <person name="Ahmed B."/>
            <person name="Halim A."/>
            <person name="Hossen Q.M.M."/>
            <person name="Hossain M.Z."/>
            <person name="Ahmed R."/>
            <person name="Khan M.M."/>
            <person name="Islam R."/>
            <person name="Rashid M.M."/>
            <person name="Khan S.A."/>
            <person name="Rahman M.S."/>
            <person name="Alam M."/>
            <person name="Yahiya A.S."/>
            <person name="Khan M.S."/>
            <person name="Azam M.S."/>
            <person name="Haque T."/>
            <person name="Lashkar M.Z.H."/>
            <person name="Akhand A.I."/>
            <person name="Morshed G."/>
            <person name="Roy S."/>
            <person name="Uddin K.S."/>
            <person name="Rabeya T."/>
            <person name="Hossain A.S."/>
            <person name="Chowdhury A."/>
            <person name="Snigdha A.R."/>
            <person name="Mortoza M.S."/>
            <person name="Matin S.A."/>
            <person name="Hoque S.M.E."/>
            <person name="Islam M.K."/>
            <person name="Roy D.K."/>
            <person name="Haider R."/>
            <person name="Moosa M.M."/>
            <person name="Elias S.M."/>
            <person name="Hasan A.M."/>
            <person name="Jahan S."/>
            <person name="Shafiuddin M."/>
            <person name="Mahmood N."/>
            <person name="Shommy N.S."/>
        </authorList>
    </citation>
    <scope>NUCLEOTIDE SEQUENCE [LARGE SCALE GENOMIC DNA]</scope>
    <source>
        <strain evidence="2">cv. O-4</strain>
    </source>
</reference>
<evidence type="ECO:0000313" key="1">
    <source>
        <dbReference type="EMBL" id="OMO72998.1"/>
    </source>
</evidence>
<organism evidence="1 2">
    <name type="scientific">Corchorus olitorius</name>
    <dbReference type="NCBI Taxonomy" id="93759"/>
    <lineage>
        <taxon>Eukaryota</taxon>
        <taxon>Viridiplantae</taxon>
        <taxon>Streptophyta</taxon>
        <taxon>Embryophyta</taxon>
        <taxon>Tracheophyta</taxon>
        <taxon>Spermatophyta</taxon>
        <taxon>Magnoliopsida</taxon>
        <taxon>eudicotyledons</taxon>
        <taxon>Gunneridae</taxon>
        <taxon>Pentapetalae</taxon>
        <taxon>rosids</taxon>
        <taxon>malvids</taxon>
        <taxon>Malvales</taxon>
        <taxon>Malvaceae</taxon>
        <taxon>Grewioideae</taxon>
        <taxon>Apeibeae</taxon>
        <taxon>Corchorus</taxon>
    </lineage>
</organism>
<evidence type="ECO:0000313" key="2">
    <source>
        <dbReference type="Proteomes" id="UP000187203"/>
    </source>
</evidence>
<proteinExistence type="predicted"/>
<dbReference type="AlphaFoldDB" id="A0A1R3HRQ9"/>
<comment type="caution">
    <text evidence="1">The sequence shown here is derived from an EMBL/GenBank/DDBJ whole genome shotgun (WGS) entry which is preliminary data.</text>
</comment>
<keyword evidence="2" id="KW-1185">Reference proteome</keyword>
<protein>
    <submittedName>
        <fullName evidence="1">Uncharacterized protein</fullName>
    </submittedName>
</protein>
<dbReference type="EMBL" id="AWUE01019531">
    <property type="protein sequence ID" value="OMO72998.1"/>
    <property type="molecule type" value="Genomic_DNA"/>
</dbReference>
<name>A0A1R3HRQ9_9ROSI</name>
<accession>A0A1R3HRQ9</accession>